<feature type="signal peptide" evidence="12">
    <location>
        <begin position="1"/>
        <end position="26"/>
    </location>
</feature>
<name>A0A1Y1IVZ2_KLENI</name>
<keyword evidence="4" id="KW-0808">Transferase</keyword>
<evidence type="ECO:0000256" key="6">
    <source>
        <dbReference type="ARBA" id="ARBA00022968"/>
    </source>
</evidence>
<dbReference type="InterPro" id="IPR022751">
    <property type="entry name" value="Alpha_mannosyltransferase"/>
</dbReference>
<dbReference type="PROSITE" id="PS51257">
    <property type="entry name" value="PROKAR_LIPOPROTEIN"/>
    <property type="match status" value="1"/>
</dbReference>
<evidence type="ECO:0000256" key="9">
    <source>
        <dbReference type="ARBA" id="ARBA00023136"/>
    </source>
</evidence>
<evidence type="ECO:0000256" key="11">
    <source>
        <dbReference type="SAM" id="MobiDB-lite"/>
    </source>
</evidence>
<evidence type="ECO:0000256" key="10">
    <source>
        <dbReference type="ARBA" id="ARBA00037847"/>
    </source>
</evidence>
<feature type="non-terminal residue" evidence="13">
    <location>
        <position position="460"/>
    </location>
</feature>
<proteinExistence type="inferred from homology"/>
<dbReference type="PANTHER" id="PTHR31646:SF1">
    <property type="entry name" value="ALPHA-1,2-MANNOSYLTRANSFERASE MNN2"/>
    <property type="match status" value="1"/>
</dbReference>
<keyword evidence="14" id="KW-1185">Reference proteome</keyword>
<evidence type="ECO:0000256" key="2">
    <source>
        <dbReference type="ARBA" id="ARBA00004606"/>
    </source>
</evidence>
<evidence type="ECO:0000313" key="14">
    <source>
        <dbReference type="Proteomes" id="UP000054558"/>
    </source>
</evidence>
<keyword evidence="7" id="KW-1133">Transmembrane helix</keyword>
<dbReference type="AlphaFoldDB" id="A0A1Y1IVZ2"/>
<evidence type="ECO:0000256" key="8">
    <source>
        <dbReference type="ARBA" id="ARBA00023034"/>
    </source>
</evidence>
<gene>
    <name evidence="13" type="ORF">KFL_012800010</name>
</gene>
<dbReference type="GO" id="GO:0000026">
    <property type="term" value="F:alpha-1,2-mannosyltransferase activity"/>
    <property type="evidence" value="ECO:0000318"/>
    <property type="project" value="GO_Central"/>
</dbReference>
<evidence type="ECO:0000256" key="3">
    <source>
        <dbReference type="ARBA" id="ARBA00009105"/>
    </source>
</evidence>
<comment type="subcellular location">
    <subcellularLocation>
        <location evidence="10">Endomembrane system</location>
        <topology evidence="10">Single-pass membrane protein</topology>
    </subcellularLocation>
    <subcellularLocation>
        <location evidence="1">Golgi apparatus membrane</location>
    </subcellularLocation>
    <subcellularLocation>
        <location evidence="2">Membrane</location>
        <topology evidence="2">Single-pass type II membrane protein</topology>
    </subcellularLocation>
</comment>
<accession>A0A1Y1IVZ2</accession>
<evidence type="ECO:0000256" key="7">
    <source>
        <dbReference type="ARBA" id="ARBA00022989"/>
    </source>
</evidence>
<evidence type="ECO:0000256" key="1">
    <source>
        <dbReference type="ARBA" id="ARBA00004394"/>
    </source>
</evidence>
<keyword evidence="5" id="KW-0812">Transmembrane</keyword>
<dbReference type="GO" id="GO:0005794">
    <property type="term" value="C:Golgi apparatus"/>
    <property type="evidence" value="ECO:0000318"/>
    <property type="project" value="GO_Central"/>
</dbReference>
<dbReference type="Pfam" id="PF11051">
    <property type="entry name" value="Mannosyl_trans3"/>
    <property type="match status" value="2"/>
</dbReference>
<dbReference type="EMBL" id="DF238229">
    <property type="protein sequence ID" value="GAQ93066.1"/>
    <property type="molecule type" value="Genomic_DNA"/>
</dbReference>
<feature type="compositionally biased region" description="Pro residues" evidence="11">
    <location>
        <begin position="447"/>
        <end position="460"/>
    </location>
</feature>
<dbReference type="SUPFAM" id="SSF53448">
    <property type="entry name" value="Nucleotide-diphospho-sugar transferases"/>
    <property type="match status" value="1"/>
</dbReference>
<keyword evidence="6" id="KW-0735">Signal-anchor</keyword>
<dbReference type="GO" id="GO:0046354">
    <property type="term" value="P:mannan biosynthetic process"/>
    <property type="evidence" value="ECO:0000318"/>
    <property type="project" value="GO_Central"/>
</dbReference>
<protein>
    <submittedName>
        <fullName evidence="13">Uncharacterized protein</fullName>
    </submittedName>
</protein>
<dbReference type="Proteomes" id="UP000054558">
    <property type="component" value="Unassembled WGS sequence"/>
</dbReference>
<organism evidence="13 14">
    <name type="scientific">Klebsormidium nitens</name>
    <name type="common">Green alga</name>
    <name type="synonym">Ulothrix nitens</name>
    <dbReference type="NCBI Taxonomy" id="105231"/>
    <lineage>
        <taxon>Eukaryota</taxon>
        <taxon>Viridiplantae</taxon>
        <taxon>Streptophyta</taxon>
        <taxon>Klebsormidiophyceae</taxon>
        <taxon>Klebsormidiales</taxon>
        <taxon>Klebsormidiaceae</taxon>
        <taxon>Klebsormidium</taxon>
    </lineage>
</organism>
<sequence>MARSMAALAVLFIVCLFVCAISAVASSCVPNEPHVDCNFHGLFSPKWSGLSARASKLSTEWRAAVSATPAYSEGRLAGKGVVITATKLDLVNVPVLLDILQSEGCKLPVEIWYSGEVPTSHIEVLAASYSNKLVIKNVANYAREGDLQAITTSQGEHTFQVKPLAIINSDFEEVIFLDADNVPMSNPTTLFDSAEYQKTGALFWPDFWQTATENPIWPILGVAPQGWEQESGQMVISKKKAWAALNLAFFLAKDSSFQQMVNGDKEAFRLAFLATGTSFHMVETPVASTGSLKDGSFCGHTMVQHDVRGAPLFLHHTSLKHGAALTWEVLKAVPYLYSSFTVVPLAQMVINGTVFGCLDLVGPDVVVTHTPFPSFEQAYKDRLTMTDPYLKEASQMEFESILNEQSRRMLVNNATSTPTPTPNPTATTTATPTPKPTATPTTTPTATPTPKPTSTPTATP</sequence>
<feature type="compositionally biased region" description="Low complexity" evidence="11">
    <location>
        <begin position="413"/>
        <end position="446"/>
    </location>
</feature>
<dbReference type="OrthoDB" id="534101at2759"/>
<evidence type="ECO:0000256" key="12">
    <source>
        <dbReference type="SAM" id="SignalP"/>
    </source>
</evidence>
<feature type="region of interest" description="Disordered" evidence="11">
    <location>
        <begin position="413"/>
        <end position="460"/>
    </location>
</feature>
<keyword evidence="12" id="KW-0732">Signal</keyword>
<evidence type="ECO:0000256" key="5">
    <source>
        <dbReference type="ARBA" id="ARBA00022692"/>
    </source>
</evidence>
<keyword evidence="8" id="KW-0333">Golgi apparatus</keyword>
<evidence type="ECO:0000313" key="13">
    <source>
        <dbReference type="EMBL" id="GAQ93066.1"/>
    </source>
</evidence>
<evidence type="ECO:0000256" key="4">
    <source>
        <dbReference type="ARBA" id="ARBA00022679"/>
    </source>
</evidence>
<reference evidence="13 14" key="1">
    <citation type="journal article" date="2014" name="Nat. Commun.">
        <title>Klebsormidium flaccidum genome reveals primary factors for plant terrestrial adaptation.</title>
        <authorList>
            <person name="Hori K."/>
            <person name="Maruyama F."/>
            <person name="Fujisawa T."/>
            <person name="Togashi T."/>
            <person name="Yamamoto N."/>
            <person name="Seo M."/>
            <person name="Sato S."/>
            <person name="Yamada T."/>
            <person name="Mori H."/>
            <person name="Tajima N."/>
            <person name="Moriyama T."/>
            <person name="Ikeuchi M."/>
            <person name="Watanabe M."/>
            <person name="Wada H."/>
            <person name="Kobayashi K."/>
            <person name="Saito M."/>
            <person name="Masuda T."/>
            <person name="Sasaki-Sekimoto Y."/>
            <person name="Mashiguchi K."/>
            <person name="Awai K."/>
            <person name="Shimojima M."/>
            <person name="Masuda S."/>
            <person name="Iwai M."/>
            <person name="Nobusawa T."/>
            <person name="Narise T."/>
            <person name="Kondo S."/>
            <person name="Saito H."/>
            <person name="Sato R."/>
            <person name="Murakawa M."/>
            <person name="Ihara Y."/>
            <person name="Oshima-Yamada Y."/>
            <person name="Ohtaka K."/>
            <person name="Satoh M."/>
            <person name="Sonobe K."/>
            <person name="Ishii M."/>
            <person name="Ohtani R."/>
            <person name="Kanamori-Sato M."/>
            <person name="Honoki R."/>
            <person name="Miyazaki D."/>
            <person name="Mochizuki H."/>
            <person name="Umetsu J."/>
            <person name="Higashi K."/>
            <person name="Shibata D."/>
            <person name="Kamiya Y."/>
            <person name="Sato N."/>
            <person name="Nakamura Y."/>
            <person name="Tabata S."/>
            <person name="Ida S."/>
            <person name="Kurokawa K."/>
            <person name="Ohta H."/>
        </authorList>
    </citation>
    <scope>NUCLEOTIDE SEQUENCE [LARGE SCALE GENOMIC DNA]</scope>
    <source>
        <strain evidence="13 14">NIES-2285</strain>
    </source>
</reference>
<feature type="chain" id="PRO_5012847175" evidence="12">
    <location>
        <begin position="27"/>
        <end position="460"/>
    </location>
</feature>
<dbReference type="InterPro" id="IPR029044">
    <property type="entry name" value="Nucleotide-diphossugar_trans"/>
</dbReference>
<comment type="similarity">
    <text evidence="3">Belongs to the MNN1/MNT family.</text>
</comment>
<dbReference type="GO" id="GO:0000139">
    <property type="term" value="C:Golgi membrane"/>
    <property type="evidence" value="ECO:0007669"/>
    <property type="project" value="UniProtKB-SubCell"/>
</dbReference>
<keyword evidence="9" id="KW-0472">Membrane</keyword>
<dbReference type="STRING" id="105231.A0A1Y1IVZ2"/>
<dbReference type="Gene3D" id="3.90.550.10">
    <property type="entry name" value="Spore Coat Polysaccharide Biosynthesis Protein SpsA, Chain A"/>
    <property type="match status" value="1"/>
</dbReference>
<dbReference type="PANTHER" id="PTHR31646">
    <property type="entry name" value="ALPHA-1,2-MANNOSYLTRANSFERASE MNN2"/>
    <property type="match status" value="1"/>
</dbReference>